<gene>
    <name evidence="5" type="ORF">SAMN02745119_03243</name>
</gene>
<name>A0A1T4S4B6_9BACT</name>
<evidence type="ECO:0000313" key="6">
    <source>
        <dbReference type="Proteomes" id="UP000190102"/>
    </source>
</evidence>
<dbReference type="PANTHER" id="PTHR34298:SF2">
    <property type="entry name" value="SEGREGATION AND CONDENSATION PROTEIN B"/>
    <property type="match status" value="1"/>
</dbReference>
<proteinExistence type="predicted"/>
<dbReference type="PANTHER" id="PTHR34298">
    <property type="entry name" value="SEGREGATION AND CONDENSATION PROTEIN B"/>
    <property type="match status" value="1"/>
</dbReference>
<evidence type="ECO:0000256" key="4">
    <source>
        <dbReference type="ARBA" id="ARBA00023306"/>
    </source>
</evidence>
<keyword evidence="1" id="KW-0963">Cytoplasm</keyword>
<dbReference type="Proteomes" id="UP000190102">
    <property type="component" value="Unassembled WGS sequence"/>
</dbReference>
<dbReference type="RefSeq" id="WP_078791496.1">
    <property type="nucleotide sequence ID" value="NZ_FUWR01000030.1"/>
</dbReference>
<dbReference type="GO" id="GO:0051301">
    <property type="term" value="P:cell division"/>
    <property type="evidence" value="ECO:0007669"/>
    <property type="project" value="UniProtKB-KW"/>
</dbReference>
<dbReference type="GO" id="GO:0051304">
    <property type="term" value="P:chromosome separation"/>
    <property type="evidence" value="ECO:0007669"/>
    <property type="project" value="InterPro"/>
</dbReference>
<dbReference type="SUPFAM" id="SSF46785">
    <property type="entry name" value="Winged helix' DNA-binding domain"/>
    <property type="match status" value="2"/>
</dbReference>
<dbReference type="NCBIfam" id="TIGR00281">
    <property type="entry name" value="SMC-Scp complex subunit ScpB"/>
    <property type="match status" value="1"/>
</dbReference>
<dbReference type="Pfam" id="PF04079">
    <property type="entry name" value="SMC_ScpB"/>
    <property type="match status" value="1"/>
</dbReference>
<reference evidence="6" key="1">
    <citation type="submission" date="2017-02" db="EMBL/GenBank/DDBJ databases">
        <authorList>
            <person name="Varghese N."/>
            <person name="Submissions S."/>
        </authorList>
    </citation>
    <scope>NUCLEOTIDE SEQUENCE [LARGE SCALE GENOMIC DNA]</scope>
    <source>
        <strain evidence="6">ATCC BAA-34</strain>
    </source>
</reference>
<evidence type="ECO:0000256" key="1">
    <source>
        <dbReference type="ARBA" id="ARBA00022490"/>
    </source>
</evidence>
<protein>
    <submittedName>
        <fullName evidence="5">Condensin subunit ScpB</fullName>
    </submittedName>
</protein>
<dbReference type="OrthoDB" id="9806226at2"/>
<dbReference type="InterPro" id="IPR005234">
    <property type="entry name" value="ScpB_csome_segregation"/>
</dbReference>
<dbReference type="InterPro" id="IPR036388">
    <property type="entry name" value="WH-like_DNA-bd_sf"/>
</dbReference>
<dbReference type="InterPro" id="IPR036390">
    <property type="entry name" value="WH_DNA-bd_sf"/>
</dbReference>
<dbReference type="AlphaFoldDB" id="A0A1T4S4B6"/>
<sequence length="195" mass="22038">MHFPSLNAIIEGLLFVSDGPMTLDRLTELLPDYERASVRLAVQELRDDYEQRGAGVHLVEVAGGWQLRTVPELMPYLSRMVKGRPARFSQSALETLAIVAYRQPITRQEIEYLRGVDTGAVLKTLLEKKLVKILGKKDIPGRPIIYGTTREFLEVFNLKDLKGLPTLREIQSLDEVPIFEVQEELPLGGEQRGEP</sequence>
<dbReference type="PIRSF" id="PIRSF019345">
    <property type="entry name" value="ScpB"/>
    <property type="match status" value="1"/>
</dbReference>
<keyword evidence="3" id="KW-0159">Chromosome partition</keyword>
<evidence type="ECO:0000256" key="2">
    <source>
        <dbReference type="ARBA" id="ARBA00022618"/>
    </source>
</evidence>
<dbReference type="STRING" id="115783.SAMN02745119_03243"/>
<organism evidence="5 6">
    <name type="scientific">Trichlorobacter thiogenes</name>
    <dbReference type="NCBI Taxonomy" id="115783"/>
    <lineage>
        <taxon>Bacteria</taxon>
        <taxon>Pseudomonadati</taxon>
        <taxon>Thermodesulfobacteriota</taxon>
        <taxon>Desulfuromonadia</taxon>
        <taxon>Geobacterales</taxon>
        <taxon>Geobacteraceae</taxon>
        <taxon>Trichlorobacter</taxon>
    </lineage>
</organism>
<keyword evidence="2" id="KW-0132">Cell division</keyword>
<keyword evidence="6" id="KW-1185">Reference proteome</keyword>
<evidence type="ECO:0000256" key="3">
    <source>
        <dbReference type="ARBA" id="ARBA00022829"/>
    </source>
</evidence>
<dbReference type="Gene3D" id="1.10.10.10">
    <property type="entry name" value="Winged helix-like DNA-binding domain superfamily/Winged helix DNA-binding domain"/>
    <property type="match status" value="2"/>
</dbReference>
<accession>A0A1T4S4B6</accession>
<evidence type="ECO:0000313" key="5">
    <source>
        <dbReference type="EMBL" id="SKA23063.1"/>
    </source>
</evidence>
<keyword evidence="4" id="KW-0131">Cell cycle</keyword>
<dbReference type="EMBL" id="FUWR01000030">
    <property type="protein sequence ID" value="SKA23063.1"/>
    <property type="molecule type" value="Genomic_DNA"/>
</dbReference>